<dbReference type="OrthoDB" id="2507742at2759"/>
<evidence type="ECO:0000313" key="2">
    <source>
        <dbReference type="EMBL" id="MBW0516170.1"/>
    </source>
</evidence>
<feature type="compositionally biased region" description="Polar residues" evidence="1">
    <location>
        <begin position="109"/>
        <end position="121"/>
    </location>
</feature>
<accession>A0A9Q3EBN8</accession>
<evidence type="ECO:0000256" key="1">
    <source>
        <dbReference type="SAM" id="MobiDB-lite"/>
    </source>
</evidence>
<feature type="region of interest" description="Disordered" evidence="1">
    <location>
        <begin position="224"/>
        <end position="260"/>
    </location>
</feature>
<feature type="region of interest" description="Disordered" evidence="1">
    <location>
        <begin position="88"/>
        <end position="121"/>
    </location>
</feature>
<organism evidence="2 3">
    <name type="scientific">Austropuccinia psidii MF-1</name>
    <dbReference type="NCBI Taxonomy" id="1389203"/>
    <lineage>
        <taxon>Eukaryota</taxon>
        <taxon>Fungi</taxon>
        <taxon>Dikarya</taxon>
        <taxon>Basidiomycota</taxon>
        <taxon>Pucciniomycotina</taxon>
        <taxon>Pucciniomycetes</taxon>
        <taxon>Pucciniales</taxon>
        <taxon>Sphaerophragmiaceae</taxon>
        <taxon>Austropuccinia</taxon>
    </lineage>
</organism>
<gene>
    <name evidence="2" type="ORF">O181_055885</name>
</gene>
<proteinExistence type="predicted"/>
<dbReference type="AlphaFoldDB" id="A0A9Q3EBN8"/>
<protein>
    <submittedName>
        <fullName evidence="2">Uncharacterized protein</fullName>
    </submittedName>
</protein>
<keyword evidence="3" id="KW-1185">Reference proteome</keyword>
<feature type="compositionally biased region" description="Polar residues" evidence="1">
    <location>
        <begin position="233"/>
        <end position="260"/>
    </location>
</feature>
<name>A0A9Q3EBN8_9BASI</name>
<dbReference type="Proteomes" id="UP000765509">
    <property type="component" value="Unassembled WGS sequence"/>
</dbReference>
<sequence>MSNRWKERKGAFVSSTELQARRKALLAPVQRFRRAWVQISPDSTYKVLKWVPHDTPIGLPINKISNRPGQSSIVDSFYDDLNTIESLTDDEDLHHDHDGDGDSSEDDPNQTLHLSLNDLDSTNPIKTARELKLNRKTTKVIQDTERVGGQLAGLETGEITQQIDLDDEDDENLRDQSNLQLENPTSNPLTILDQSNHNILPSNQVLDVDVTMNSINSFHHLHHHHLDHHHPDQFNSLVPQPLNQLDSSLQNNHLTNSTDNLSYQVPNLISNQQTPNSSQAPILSS</sequence>
<dbReference type="EMBL" id="AVOT02025092">
    <property type="protein sequence ID" value="MBW0516170.1"/>
    <property type="molecule type" value="Genomic_DNA"/>
</dbReference>
<reference evidence="2" key="1">
    <citation type="submission" date="2021-03" db="EMBL/GenBank/DDBJ databases">
        <title>Draft genome sequence of rust myrtle Austropuccinia psidii MF-1, a brazilian biotype.</title>
        <authorList>
            <person name="Quecine M.C."/>
            <person name="Pachon D.M.R."/>
            <person name="Bonatelli M.L."/>
            <person name="Correr F.H."/>
            <person name="Franceschini L.M."/>
            <person name="Leite T.F."/>
            <person name="Margarido G.R.A."/>
            <person name="Almeida C.A."/>
            <person name="Ferrarezi J.A."/>
            <person name="Labate C.A."/>
        </authorList>
    </citation>
    <scope>NUCLEOTIDE SEQUENCE</scope>
    <source>
        <strain evidence="2">MF-1</strain>
    </source>
</reference>
<comment type="caution">
    <text evidence="2">The sequence shown here is derived from an EMBL/GenBank/DDBJ whole genome shotgun (WGS) entry which is preliminary data.</text>
</comment>
<evidence type="ECO:0000313" key="3">
    <source>
        <dbReference type="Proteomes" id="UP000765509"/>
    </source>
</evidence>